<feature type="region of interest" description="Disordered" evidence="10">
    <location>
        <begin position="873"/>
        <end position="892"/>
    </location>
</feature>
<evidence type="ECO:0000256" key="2">
    <source>
        <dbReference type="ARBA" id="ARBA00009485"/>
    </source>
</evidence>
<dbReference type="GO" id="GO:0005814">
    <property type="term" value="C:centriole"/>
    <property type="evidence" value="ECO:0007669"/>
    <property type="project" value="UniProtKB-SubCell"/>
</dbReference>
<keyword evidence="6" id="KW-0970">Cilium biogenesis/degradation</keyword>
<keyword evidence="8" id="KW-0206">Cytoskeleton</keyword>
<feature type="compositionally biased region" description="Low complexity" evidence="10">
    <location>
        <begin position="1065"/>
        <end position="1075"/>
    </location>
</feature>
<feature type="region of interest" description="Disordered" evidence="10">
    <location>
        <begin position="145"/>
        <end position="348"/>
    </location>
</feature>
<feature type="compositionally biased region" description="Basic and acidic residues" evidence="10">
    <location>
        <begin position="989"/>
        <end position="999"/>
    </location>
</feature>
<keyword evidence="7 9" id="KW-0175">Coiled coil</keyword>
<proteinExistence type="inferred from homology"/>
<feature type="compositionally biased region" description="Basic and acidic residues" evidence="10">
    <location>
        <begin position="905"/>
        <end position="917"/>
    </location>
</feature>
<feature type="compositionally biased region" description="Polar residues" evidence="10">
    <location>
        <begin position="426"/>
        <end position="439"/>
    </location>
</feature>
<evidence type="ECO:0000256" key="3">
    <source>
        <dbReference type="ARBA" id="ARBA00021406"/>
    </source>
</evidence>
<feature type="region of interest" description="Disordered" evidence="10">
    <location>
        <begin position="987"/>
        <end position="1012"/>
    </location>
</feature>
<feature type="region of interest" description="Disordered" evidence="10">
    <location>
        <begin position="361"/>
        <end position="387"/>
    </location>
</feature>
<accession>A0AAV2MFN8</accession>
<keyword evidence="4" id="KW-0963">Cytoplasm</keyword>
<gene>
    <name evidence="11" type="ORF">KC01_LOCUS38540</name>
</gene>
<feature type="region of interest" description="Disordered" evidence="10">
    <location>
        <begin position="905"/>
        <end position="943"/>
    </location>
</feature>
<organism evidence="11 12">
    <name type="scientific">Knipowitschia caucasica</name>
    <name type="common">Caucasian dwarf goby</name>
    <name type="synonym">Pomatoschistus caucasicus</name>
    <dbReference type="NCBI Taxonomy" id="637954"/>
    <lineage>
        <taxon>Eukaryota</taxon>
        <taxon>Metazoa</taxon>
        <taxon>Chordata</taxon>
        <taxon>Craniata</taxon>
        <taxon>Vertebrata</taxon>
        <taxon>Euteleostomi</taxon>
        <taxon>Actinopterygii</taxon>
        <taxon>Neopterygii</taxon>
        <taxon>Teleostei</taxon>
        <taxon>Neoteleostei</taxon>
        <taxon>Acanthomorphata</taxon>
        <taxon>Gobiaria</taxon>
        <taxon>Gobiiformes</taxon>
        <taxon>Gobioidei</taxon>
        <taxon>Gobiidae</taxon>
        <taxon>Gobiinae</taxon>
        <taxon>Knipowitschia</taxon>
    </lineage>
</organism>
<feature type="compositionally biased region" description="Basic and acidic residues" evidence="10">
    <location>
        <begin position="1055"/>
        <end position="1064"/>
    </location>
</feature>
<evidence type="ECO:0000256" key="10">
    <source>
        <dbReference type="SAM" id="MobiDB-lite"/>
    </source>
</evidence>
<name>A0AAV2MFN8_KNICA</name>
<feature type="coiled-coil region" evidence="9">
    <location>
        <begin position="578"/>
        <end position="780"/>
    </location>
</feature>
<feature type="compositionally biased region" description="Basic and acidic residues" evidence="10">
    <location>
        <begin position="214"/>
        <end position="229"/>
    </location>
</feature>
<feature type="coiled-coil region" evidence="9">
    <location>
        <begin position="952"/>
        <end position="979"/>
    </location>
</feature>
<feature type="compositionally biased region" description="Pro residues" evidence="10">
    <location>
        <begin position="368"/>
        <end position="387"/>
    </location>
</feature>
<dbReference type="GO" id="GO:0060271">
    <property type="term" value="P:cilium assembly"/>
    <property type="evidence" value="ECO:0007669"/>
    <property type="project" value="TreeGrafter"/>
</dbReference>
<feature type="region of interest" description="Disordered" evidence="10">
    <location>
        <begin position="406"/>
        <end position="484"/>
    </location>
</feature>
<evidence type="ECO:0000313" key="11">
    <source>
        <dbReference type="EMBL" id="CAL1612194.1"/>
    </source>
</evidence>
<dbReference type="PANTHER" id="PTHR34031">
    <property type="entry name" value="CENTROSOMAL PROTEIN OF 162 KDA"/>
    <property type="match status" value="1"/>
</dbReference>
<comment type="similarity">
    <text evidence="2">Belongs to the CEP162 family.</text>
</comment>
<evidence type="ECO:0000256" key="4">
    <source>
        <dbReference type="ARBA" id="ARBA00022490"/>
    </source>
</evidence>
<dbReference type="InterPro" id="IPR038774">
    <property type="entry name" value="CEP162-like"/>
</dbReference>
<keyword evidence="5" id="KW-0493">Microtubule</keyword>
<feature type="region of interest" description="Disordered" evidence="10">
    <location>
        <begin position="27"/>
        <end position="113"/>
    </location>
</feature>
<reference evidence="11 12" key="1">
    <citation type="submission" date="2024-04" db="EMBL/GenBank/DDBJ databases">
        <authorList>
            <person name="Waldvogel A.-M."/>
            <person name="Schoenle A."/>
        </authorList>
    </citation>
    <scope>NUCLEOTIDE SEQUENCE [LARGE SCALE GENOMIC DNA]</scope>
</reference>
<comment type="subcellular location">
    <subcellularLocation>
        <location evidence="1">Cytoplasm</location>
        <location evidence="1">Cytoskeleton</location>
        <location evidence="1">Microtubule organizing center</location>
        <location evidence="1">Centrosome</location>
        <location evidence="1">Centriole</location>
    </subcellularLocation>
</comment>
<feature type="compositionally biased region" description="Basic and acidic residues" evidence="10">
    <location>
        <begin position="304"/>
        <end position="313"/>
    </location>
</feature>
<dbReference type="AlphaFoldDB" id="A0AAV2MFN8"/>
<feature type="coiled-coil region" evidence="9">
    <location>
        <begin position="820"/>
        <end position="869"/>
    </location>
</feature>
<evidence type="ECO:0000256" key="7">
    <source>
        <dbReference type="ARBA" id="ARBA00023054"/>
    </source>
</evidence>
<dbReference type="GO" id="GO:0005879">
    <property type="term" value="C:axonemal microtubule"/>
    <property type="evidence" value="ECO:0007669"/>
    <property type="project" value="TreeGrafter"/>
</dbReference>
<feature type="region of interest" description="Disordered" evidence="10">
    <location>
        <begin position="1048"/>
        <end position="1075"/>
    </location>
</feature>
<sequence length="1268" mass="142885">MTQKLSKEELDKQFELFLKESVSDDSVDLGILENPSGGRSKSPKLAPKPTVSWLEDDLDKGTVGSGKSFLKSLRKTPTIQEEEKDSSDKSPSQKVQNEDRSESRGLSSALGLDTLEEQLEKEQFFADLEAGASSTIDFAKLNRELGSTSSTYEPGLGIFEGTLDRAGQNKDSPRGSADSPHYSDDFEAEDEKEQKQTPKMSPILAKVSLLDSLDDTREEPKKSTTDSMDKAQSGGSELEALTRLLQMHALQDSEGLDPILGSRDQDLGVDRDRDHDRDQSPALPGSAPLHRASTLESDLPTAEELMKPIRPEDDSLTSFRLHPLSSDTKDRLQLSEDAPLKRPALSGWTVDLLPDPDLDPAPVLDIPLAPPVLPDPPPPPPPLVPDPVRPVAPERVWSVAEELERLMQDQEKPAPASRTSRAKKVSLSSGSSVNRTFQARTRDTRTTAVSRPLPTALGPASRPASGLPTGPERSQPDAGVESRDLVASVQSLVSVLQQQVTSKHTEPEPQLSPLRQSEETSALEALKFQLLQKEKLIEKLKLDSEEVQSLKQHNYLLQSKLRSAEESLQKNKLTDASDSKHQEKLQTIEKEMKEQETLIQGYQQENERLYQQMKVLQAQSKANEEVMFEENQRLLNQLSSTREQLEKAQRPVSTLCSMDHSQRISQLLAQLHTLQKSDLRLREEIQRLNQEKQAAEQQHQEEVSELKRRLKWFAENQQLLDRDASRLRAATAETLQLKEQVEKLKVEVGKREQQKKSRERSADGRKIQALEKQVKELEQILRSRNPNSLPALIFAAASAPEHPEAPPQTSCSSSGPSRVSALLERRAERLEAELEARDHEAKRSIRALEQQFQAIRMRYEQQISELEQQLEQRPLEPPGADPGPGLGSDLVQRSDLITGLREELRREREAHREKETSLQKQLSDLQQQLKRKSHSSPSRHERQAEAAFGLRIERLNQELTTKSRTIQDLIRTVERLQREQRGLLSVPRGEGREGREGRRQAAMHRTAPESDAATEVFPALSDKSYQPTEFTDSHITEVQQENSALRLKLQQMQTDAEREREELRTALTQSQQQLHTLQEAHSQQLSSLQAQSLRDQAQLRSSFALEHSSSAVAQLSNQLNTQQVMVQQLQQQLSEAQSCRRELSVSRAREEALQTQLSRCLLDLKAAREAQTPEGKLLWSLEQKVTSLETRQEQRDRELQQVMAASLPVGTDLQSELQRWKRLAQNKTEDLQTFRLELDSILDIIRHLQRQGVLLSAPGPRPQTTQAI</sequence>
<feature type="compositionally biased region" description="Low complexity" evidence="10">
    <location>
        <begin position="918"/>
        <end position="928"/>
    </location>
</feature>
<dbReference type="EMBL" id="OZ035829">
    <property type="protein sequence ID" value="CAL1612194.1"/>
    <property type="molecule type" value="Genomic_DNA"/>
</dbReference>
<evidence type="ECO:0000256" key="1">
    <source>
        <dbReference type="ARBA" id="ARBA00004114"/>
    </source>
</evidence>
<feature type="compositionally biased region" description="Basic and acidic residues" evidence="10">
    <location>
        <begin position="327"/>
        <end position="340"/>
    </location>
</feature>
<evidence type="ECO:0000256" key="9">
    <source>
        <dbReference type="SAM" id="Coils"/>
    </source>
</evidence>
<dbReference type="GO" id="GO:0034451">
    <property type="term" value="C:centriolar satellite"/>
    <property type="evidence" value="ECO:0007669"/>
    <property type="project" value="TreeGrafter"/>
</dbReference>
<evidence type="ECO:0000256" key="6">
    <source>
        <dbReference type="ARBA" id="ARBA00022794"/>
    </source>
</evidence>
<evidence type="ECO:0000256" key="5">
    <source>
        <dbReference type="ARBA" id="ARBA00022701"/>
    </source>
</evidence>
<dbReference type="Proteomes" id="UP001497482">
    <property type="component" value="Chromosome 7"/>
</dbReference>
<dbReference type="PANTHER" id="PTHR34031:SF1">
    <property type="entry name" value="CENTROSOMAL PROTEIN OF 162 KDA"/>
    <property type="match status" value="1"/>
</dbReference>
<protein>
    <recommendedName>
        <fullName evidence="3">Centrosomal protein of 162 kDa</fullName>
    </recommendedName>
</protein>
<feature type="compositionally biased region" description="Basic and acidic residues" evidence="10">
    <location>
        <begin position="263"/>
        <end position="279"/>
    </location>
</feature>
<feature type="region of interest" description="Disordered" evidence="10">
    <location>
        <begin position="799"/>
        <end position="820"/>
    </location>
</feature>
<keyword evidence="12" id="KW-1185">Reference proteome</keyword>
<evidence type="ECO:0000313" key="12">
    <source>
        <dbReference type="Proteomes" id="UP001497482"/>
    </source>
</evidence>
<evidence type="ECO:0000256" key="8">
    <source>
        <dbReference type="ARBA" id="ARBA00023212"/>
    </source>
</evidence>
<dbReference type="GO" id="GO:0005654">
    <property type="term" value="C:nucleoplasm"/>
    <property type="evidence" value="ECO:0007669"/>
    <property type="project" value="TreeGrafter"/>
</dbReference>
<feature type="compositionally biased region" description="Polar residues" evidence="10">
    <location>
        <begin position="808"/>
        <end position="817"/>
    </location>
</feature>
<feature type="coiled-coil region" evidence="9">
    <location>
        <begin position="523"/>
        <end position="553"/>
    </location>
</feature>